<feature type="compositionally biased region" description="Basic and acidic residues" evidence="10">
    <location>
        <begin position="1039"/>
        <end position="1053"/>
    </location>
</feature>
<feature type="region of interest" description="Disordered" evidence="10">
    <location>
        <begin position="586"/>
        <end position="669"/>
    </location>
</feature>
<feature type="compositionally biased region" description="Polar residues" evidence="10">
    <location>
        <begin position="636"/>
        <end position="669"/>
    </location>
</feature>
<dbReference type="GO" id="GO:0045944">
    <property type="term" value="P:positive regulation of transcription by RNA polymerase II"/>
    <property type="evidence" value="ECO:0007669"/>
    <property type="project" value="UniProtKB-ARBA"/>
</dbReference>
<sequence>MNKLQNSTLVMPVSDKAKDWQLEILMEKLRSKASQVKSLPEISKNVRMTLLEKRYALDSVDKGQHQKCLDTLQHVIKVTGLQSMIERLESLTRQLGLRFVVEPSGVFIFSDMFYLEIILEQTGAVKDVKIHHEGKVEQQSCMELVNCLSRGDFTDFTIQLEGFVSIYHLNAEKKVKCKAFTALESLEADLCTLAQLQTFLKEPFNILHKSPVGVLEKRRGGHPMKLTYFVSPYDLLNIEKHEIDPINIDTVIAKGLGYCVTVCMEGSATHKLQTSTLITVNRSMNGKSTPTYTPITSQNSATVPACFTLKLNKPMPMCLSLIRKIQQIQQWSDGDNNSAPQPLLNLIVSHISEGKMSCSNNKGLFVTLPDQTHCYCMTENRNMNSIFVSSIPFTHPAHVANILMILREQAMFNTIIGSCVRPNSRQSFDNMTMFEVSALSSTQISISLEHPLEECMATADFDLSDISNLVCRIQNPGTPSPNNTPDIVSELATRVLNKTFSIPVTLRAVIKLWERQASQPNLYPGQENFSLPLGSVDPGGHKGPSTSGNGGLAEFGGLQDKIKQEPNTMNNGTHQLVLQEPHWNESMMSSNFPNIPPSDDVSAAGGKRQQKRKATEDLWKSGKRKVGTSAEDSELVETSSCDSTSQSTPISQETEIVTPNSGSQSDLELSNVDSSDFLANIDKGSDFTSETVDMDEILSSGPRKTPLEPSPSSCSSIISDLSEKNMVPPNVSITPISSSASPTYNQQEKRTGGIEIIPIPQPTTAPPTMMATSITITPITPKPPSEERREKKSSRSNREDKEKKKKRKRDESPMGPPEKVPPKLDALSKPVSVSIKPAESPPTSPSMMRKFSASPTNRPMSLSGKLSPSLLKPKSSPSPKNSPAHIPSSPKHTIGISSPKHHGTSPKHPSASGSGKPSMSTLKNAANSPSSKTSAEKKPKESSRDKDKNRSSIFASGSSKSKSASLKVKPLDLNISSCEGVTQESLPSPSGDSKTNPNILRNRKGSLSAIVDKLNIKVNAQHSDVPTDLSSKCSSKVPSSKDGKSKTTTDPKNSEYMVKTSSDGMKLTINKPRTKENKSSSSSNAQPSNSPSKPPQTLPKVHTGLKPGVNSGPASKKPQQLQKTNLPNSTITYNPSIKSKSPTKVPGSYPKSISKPTTSPKTTSATDLSRNKDRPKPSKSSSEKSIFASLKDRSKGSPTQNDSDLYKIPPKVDPYTSALMMEGMMKTLDKNFQIPKLSDKKKNELNNVNSRSTVDTKIFDMMVKNDIKYPLSIPAMNSLDQKIRNNMSMIGDEEKKKQDGVQNLSGSSN</sequence>
<keyword evidence="7 9" id="KW-0539">Nucleus</keyword>
<dbReference type="InterPro" id="IPR051999">
    <property type="entry name" value="Mediator_complex_subunit_1"/>
</dbReference>
<feature type="compositionally biased region" description="Low complexity" evidence="10">
    <location>
        <begin position="732"/>
        <end position="743"/>
    </location>
</feature>
<feature type="compositionally biased region" description="Polar residues" evidence="10">
    <location>
        <begin position="980"/>
        <end position="999"/>
    </location>
</feature>
<dbReference type="Pfam" id="PF10744">
    <property type="entry name" value="Med1"/>
    <property type="match status" value="1"/>
</dbReference>
<feature type="domain" description="Mediator complex subunit Med1" evidence="11">
    <location>
        <begin position="66"/>
        <end position="421"/>
    </location>
</feature>
<feature type="region of interest" description="Disordered" evidence="10">
    <location>
        <begin position="1289"/>
        <end position="1309"/>
    </location>
</feature>
<feature type="compositionally biased region" description="Polar residues" evidence="10">
    <location>
        <begin position="911"/>
        <end position="933"/>
    </location>
</feature>
<feature type="compositionally biased region" description="Low complexity" evidence="10">
    <location>
        <begin position="951"/>
        <end position="968"/>
    </location>
</feature>
<keyword evidence="6 9" id="KW-0804">Transcription</keyword>
<comment type="function">
    <text evidence="9">Component of the Mediator complex, a coactivator involved in the regulated transcription of nearly all RNA polymerase II-dependent genes. Mediator functions as a bridge to convey information from gene-specific regulatory proteins to the basal RNA polymerase II transcription machinery. Mediator is recruited to promoters by direct interactions with regulatory proteins and serves as a scaffold for the assembly of a functional preinitiation complex with RNA polymerase II and the general transcription factors.</text>
</comment>
<keyword evidence="13" id="KW-1185">Reference proteome</keyword>
<keyword evidence="5 9" id="KW-0010">Activator</keyword>
<organism evidence="12 13">
    <name type="scientific">Ceutorhynchus assimilis</name>
    <name type="common">cabbage seed weevil</name>
    <dbReference type="NCBI Taxonomy" id="467358"/>
    <lineage>
        <taxon>Eukaryota</taxon>
        <taxon>Metazoa</taxon>
        <taxon>Ecdysozoa</taxon>
        <taxon>Arthropoda</taxon>
        <taxon>Hexapoda</taxon>
        <taxon>Insecta</taxon>
        <taxon>Pterygota</taxon>
        <taxon>Neoptera</taxon>
        <taxon>Endopterygota</taxon>
        <taxon>Coleoptera</taxon>
        <taxon>Polyphaga</taxon>
        <taxon>Cucujiformia</taxon>
        <taxon>Curculionidae</taxon>
        <taxon>Ceutorhynchinae</taxon>
        <taxon>Ceutorhynchus</taxon>
    </lineage>
</organism>
<feature type="compositionally biased region" description="Low complexity" evidence="10">
    <location>
        <begin position="861"/>
        <end position="883"/>
    </location>
</feature>
<gene>
    <name evidence="12" type="ORF">CEUTPL_LOCUS14333</name>
</gene>
<evidence type="ECO:0000256" key="9">
    <source>
        <dbReference type="RuleBase" id="RU364059"/>
    </source>
</evidence>
<dbReference type="PANTHER" id="PTHR12881">
    <property type="entry name" value="MEDIATOR OF RNA POLYMERASE II TRANSCRIPTION SUBUNIT 1"/>
    <property type="match status" value="1"/>
</dbReference>
<feature type="compositionally biased region" description="Basic and acidic residues" evidence="10">
    <location>
        <begin position="934"/>
        <end position="950"/>
    </location>
</feature>
<dbReference type="OrthoDB" id="2281547at2759"/>
<evidence type="ECO:0000256" key="5">
    <source>
        <dbReference type="ARBA" id="ARBA00023159"/>
    </source>
</evidence>
<feature type="compositionally biased region" description="Low complexity" evidence="10">
    <location>
        <begin position="710"/>
        <end position="720"/>
    </location>
</feature>
<evidence type="ECO:0000256" key="3">
    <source>
        <dbReference type="ARBA" id="ARBA00020612"/>
    </source>
</evidence>
<feature type="compositionally biased region" description="Low complexity" evidence="10">
    <location>
        <begin position="1178"/>
        <end position="1189"/>
    </location>
</feature>
<feature type="compositionally biased region" description="Low complexity" evidence="10">
    <location>
        <begin position="1079"/>
        <end position="1091"/>
    </location>
</feature>
<feature type="region of interest" description="Disordered" evidence="10">
    <location>
        <begin position="698"/>
        <end position="968"/>
    </location>
</feature>
<protein>
    <recommendedName>
        <fullName evidence="3 9">Mediator of RNA polymerase II transcription subunit 1</fullName>
    </recommendedName>
    <alternativeName>
        <fullName evidence="8 9">Mediator complex subunit 1</fullName>
    </alternativeName>
</protein>
<proteinExistence type="inferred from homology"/>
<evidence type="ECO:0000256" key="7">
    <source>
        <dbReference type="ARBA" id="ARBA00023242"/>
    </source>
</evidence>
<feature type="compositionally biased region" description="Low complexity" evidence="10">
    <location>
        <begin position="766"/>
        <end position="779"/>
    </location>
</feature>
<evidence type="ECO:0000259" key="11">
    <source>
        <dbReference type="Pfam" id="PF10744"/>
    </source>
</evidence>
<evidence type="ECO:0000313" key="12">
    <source>
        <dbReference type="EMBL" id="CAG9773948.1"/>
    </source>
</evidence>
<evidence type="ECO:0000313" key="13">
    <source>
        <dbReference type="Proteomes" id="UP001152799"/>
    </source>
</evidence>
<reference evidence="12" key="1">
    <citation type="submission" date="2022-01" db="EMBL/GenBank/DDBJ databases">
        <authorList>
            <person name="King R."/>
        </authorList>
    </citation>
    <scope>NUCLEOTIDE SEQUENCE</scope>
</reference>
<evidence type="ECO:0000256" key="6">
    <source>
        <dbReference type="ARBA" id="ARBA00023163"/>
    </source>
</evidence>
<dbReference type="GO" id="GO:0016592">
    <property type="term" value="C:mediator complex"/>
    <property type="evidence" value="ECO:0007669"/>
    <property type="project" value="InterPro"/>
</dbReference>
<feature type="compositionally biased region" description="Polar residues" evidence="10">
    <location>
        <begin position="1117"/>
        <end position="1142"/>
    </location>
</feature>
<evidence type="ECO:0000256" key="10">
    <source>
        <dbReference type="SAM" id="MobiDB-lite"/>
    </source>
</evidence>
<accession>A0A9N9MYC6</accession>
<evidence type="ECO:0000256" key="8">
    <source>
        <dbReference type="ARBA" id="ARBA00031254"/>
    </source>
</evidence>
<feature type="compositionally biased region" description="Low complexity" evidence="10">
    <location>
        <begin position="1148"/>
        <end position="1166"/>
    </location>
</feature>
<comment type="subcellular location">
    <subcellularLocation>
        <location evidence="1 9">Nucleus</location>
    </subcellularLocation>
</comment>
<name>A0A9N9MYC6_9CUCU</name>
<keyword evidence="4 9" id="KW-0805">Transcription regulation</keyword>
<dbReference type="InterPro" id="IPR019680">
    <property type="entry name" value="Mediator_Med1"/>
</dbReference>
<evidence type="ECO:0000256" key="1">
    <source>
        <dbReference type="ARBA" id="ARBA00004123"/>
    </source>
</evidence>
<dbReference type="PANTHER" id="PTHR12881:SF10">
    <property type="entry name" value="MEDIATOR OF RNA POLYMERASE II TRANSCRIPTION SUBUNIT 1"/>
    <property type="match status" value="1"/>
</dbReference>
<comment type="similarity">
    <text evidence="2 9">Belongs to the Mediator complex subunit 1 family.</text>
</comment>
<dbReference type="EMBL" id="OU892285">
    <property type="protein sequence ID" value="CAG9773948.1"/>
    <property type="molecule type" value="Genomic_DNA"/>
</dbReference>
<dbReference type="GO" id="GO:0003712">
    <property type="term" value="F:transcription coregulator activity"/>
    <property type="evidence" value="ECO:0007669"/>
    <property type="project" value="InterPro"/>
</dbReference>
<feature type="compositionally biased region" description="Polar residues" evidence="10">
    <location>
        <begin position="1300"/>
        <end position="1309"/>
    </location>
</feature>
<evidence type="ECO:0000256" key="2">
    <source>
        <dbReference type="ARBA" id="ARBA00006210"/>
    </source>
</evidence>
<evidence type="ECO:0000256" key="4">
    <source>
        <dbReference type="ARBA" id="ARBA00023015"/>
    </source>
</evidence>
<feature type="region of interest" description="Disordered" evidence="10">
    <location>
        <begin position="1021"/>
        <end position="1211"/>
    </location>
</feature>
<feature type="region of interest" description="Disordered" evidence="10">
    <location>
        <begin position="980"/>
        <end position="1001"/>
    </location>
</feature>
<dbReference type="Proteomes" id="UP001152799">
    <property type="component" value="Chromosome 9"/>
</dbReference>